<dbReference type="RefSeq" id="WP_052593395.1">
    <property type="nucleotide sequence ID" value="NZ_CP011112.1"/>
</dbReference>
<name>A0A0K1JKD9_9MICO</name>
<sequence>MTQRVAITGSSGLIGGALSSYLRDRGDEVVHLVRRSAEAAHEVTWDPARQQLDPAALDGVTAVVNLAGAGVGDHRWTTSYKRTLVQSRIDCTTTVARALAEVGRPVRLVSGSAMGFYGNRGEEVLDETSSRGDGFLSDLVRDWEAAAAPAADAGCPTAFTRSSLVLSARGGALGRMLPLARFALGGPLGNGRQWWSWISLEDEVRAITHLIDHPDIVGPVNMAAPQPERQKDFAAQLGRLVHRPAIVPAPSPALRVVIGEMVQDILGSQRLEPAALSASGFTWNHESLEDGLAWAITH</sequence>
<dbReference type="OrthoDB" id="9801773at2"/>
<evidence type="ECO:0000259" key="3">
    <source>
        <dbReference type="Pfam" id="PF08338"/>
    </source>
</evidence>
<evidence type="ECO:0000313" key="4">
    <source>
        <dbReference type="EMBL" id="AKU17182.1"/>
    </source>
</evidence>
<dbReference type="KEGG" id="lmoi:VV02_17165"/>
<dbReference type="InterPro" id="IPR036291">
    <property type="entry name" value="NAD(P)-bd_dom_sf"/>
</dbReference>
<gene>
    <name evidence="4" type="ORF">VV02_17165</name>
</gene>
<reference evidence="4 5" key="1">
    <citation type="submission" date="2015-03" db="EMBL/GenBank/DDBJ databases">
        <title>Luteipulveratus halotolerans sp. nov., a novel actinobacterium (Dermacoccaceae) from Sarawak, Malaysia.</title>
        <authorList>
            <person name="Juboi H."/>
            <person name="Basik A."/>
            <person name="Shamsul S.S."/>
            <person name="Arnold P."/>
            <person name="Schmitt E.K."/>
            <person name="Sanglier J.-J."/>
            <person name="Yeo T."/>
        </authorList>
    </citation>
    <scope>NUCLEOTIDE SEQUENCE [LARGE SCALE GENOMIC DNA]</scope>
    <source>
        <strain evidence="4 5">MN07-A0370</strain>
    </source>
</reference>
<feature type="domain" description="DUF1731" evidence="3">
    <location>
        <begin position="249"/>
        <end position="294"/>
    </location>
</feature>
<dbReference type="NCBIfam" id="TIGR01777">
    <property type="entry name" value="yfcH"/>
    <property type="match status" value="1"/>
</dbReference>
<feature type="domain" description="NAD-dependent epimerase/dehydratase" evidence="2">
    <location>
        <begin position="5"/>
        <end position="216"/>
    </location>
</feature>
<comment type="similarity">
    <text evidence="1">Belongs to the NAD(P)-dependent epimerase/dehydratase family. SDR39U1 subfamily.</text>
</comment>
<evidence type="ECO:0000256" key="1">
    <source>
        <dbReference type="ARBA" id="ARBA00009353"/>
    </source>
</evidence>
<evidence type="ECO:0000313" key="5">
    <source>
        <dbReference type="Proteomes" id="UP000066480"/>
    </source>
</evidence>
<dbReference type="SUPFAM" id="SSF51735">
    <property type="entry name" value="NAD(P)-binding Rossmann-fold domains"/>
    <property type="match status" value="1"/>
</dbReference>
<evidence type="ECO:0000259" key="2">
    <source>
        <dbReference type="Pfam" id="PF01370"/>
    </source>
</evidence>
<dbReference type="InterPro" id="IPR010099">
    <property type="entry name" value="SDR39U1"/>
</dbReference>
<keyword evidence="5" id="KW-1185">Reference proteome</keyword>
<dbReference type="EMBL" id="CP011112">
    <property type="protein sequence ID" value="AKU17182.1"/>
    <property type="molecule type" value="Genomic_DNA"/>
</dbReference>
<dbReference type="AlphaFoldDB" id="A0A0K1JKD9"/>
<dbReference type="PANTHER" id="PTHR11092">
    <property type="entry name" value="SUGAR NUCLEOTIDE EPIMERASE RELATED"/>
    <property type="match status" value="1"/>
</dbReference>
<dbReference type="Pfam" id="PF08338">
    <property type="entry name" value="DUF1731"/>
    <property type="match status" value="1"/>
</dbReference>
<dbReference type="Pfam" id="PF01370">
    <property type="entry name" value="Epimerase"/>
    <property type="match status" value="1"/>
</dbReference>
<dbReference type="Gene3D" id="3.40.50.720">
    <property type="entry name" value="NAD(P)-binding Rossmann-like Domain"/>
    <property type="match status" value="1"/>
</dbReference>
<dbReference type="Proteomes" id="UP000066480">
    <property type="component" value="Chromosome"/>
</dbReference>
<protein>
    <submittedName>
        <fullName evidence="4">Epimerase</fullName>
    </submittedName>
</protein>
<organism evidence="4 5">
    <name type="scientific">Luteipulveratus mongoliensis</name>
    <dbReference type="NCBI Taxonomy" id="571913"/>
    <lineage>
        <taxon>Bacteria</taxon>
        <taxon>Bacillati</taxon>
        <taxon>Actinomycetota</taxon>
        <taxon>Actinomycetes</taxon>
        <taxon>Micrococcales</taxon>
        <taxon>Dermacoccaceae</taxon>
        <taxon>Luteipulveratus</taxon>
    </lineage>
</organism>
<dbReference type="InterPro" id="IPR013549">
    <property type="entry name" value="DUF1731"/>
</dbReference>
<proteinExistence type="inferred from homology"/>
<dbReference type="PANTHER" id="PTHR11092:SF0">
    <property type="entry name" value="EPIMERASE FAMILY PROTEIN SDR39U1"/>
    <property type="match status" value="1"/>
</dbReference>
<dbReference type="STRING" id="571913.VV02_17165"/>
<dbReference type="InterPro" id="IPR001509">
    <property type="entry name" value="Epimerase_deHydtase"/>
</dbReference>
<accession>A0A0K1JKD9</accession>
<dbReference type="PATRIC" id="fig|571913.6.peg.3482"/>